<feature type="domain" description="C3H1-type" evidence="11">
    <location>
        <begin position="302"/>
        <end position="328"/>
    </location>
</feature>
<dbReference type="InterPro" id="IPR035979">
    <property type="entry name" value="RBD_domain_sf"/>
</dbReference>
<evidence type="ECO:0000256" key="1">
    <source>
        <dbReference type="ARBA" id="ARBA00022723"/>
    </source>
</evidence>
<dbReference type="PRINTS" id="PR01848">
    <property type="entry name" value="U2AUXFACTOR"/>
</dbReference>
<dbReference type="Proteomes" id="UP000069940">
    <property type="component" value="Unassembled WGS sequence"/>
</dbReference>
<keyword evidence="3 7" id="KW-0863">Zinc-finger</keyword>
<dbReference type="InterPro" id="IPR009145">
    <property type="entry name" value="U2AF_small"/>
</dbReference>
<evidence type="ECO:0000313" key="12">
    <source>
        <dbReference type="EnsemblMetazoa" id="AALFPA23_008816.P12049"/>
    </source>
</evidence>
<sequence>MNRKEWRKLLKKVRRKRIRQKLAQARDSAAAESEALRLVDPNYVLYLREKEQLEQDALEQEEERRRYENALWLDREREAQAAFAEKRRKLEEEQREENEKRDRIRKEFEEMERKAKAAKAERERLMEEYRKKQQERERMFAEYLVGIDDHLEVLRESSHSRPDRNPCVFFGKVGACRYGARCSSDHPTPGISELLLMPNFFAHPALDHQQHPEYGLDSSIEFDDDELYRCFTEFFMDIIEEFESFGSINGIFVTRNYEPHLRGNVYVQYEKIRDAAKAYQRMNGRFYASKQLRVEFRSPIVWTAAVCGLFERSRCQKGKSCNYLHLLVNPVAKYRYNHFKELQSVRQSQRQSQRSQLIERSWDDIDVPLQQRTNWRWSETPEIERPSRGSRLISSPTSTSERHKNRSRSRESSRSNERRSSRSRHSKPKSRSRSRHRSRERRKEKRKPHSRSRSRSRERKKSKKRVKRSRSRSRESRASRERSERKSSKRRN</sequence>
<evidence type="ECO:0008006" key="14">
    <source>
        <dbReference type="Google" id="ProtNLM"/>
    </source>
</evidence>
<evidence type="ECO:0000259" key="10">
    <source>
        <dbReference type="PROSITE" id="PS50102"/>
    </source>
</evidence>
<reference evidence="13" key="1">
    <citation type="journal article" date="2015" name="Proc. Natl. Acad. Sci. U.S.A.">
        <title>Genome sequence of the Asian Tiger mosquito, Aedes albopictus, reveals insights into its biology, genetics, and evolution.</title>
        <authorList>
            <person name="Chen X.G."/>
            <person name="Jiang X."/>
            <person name="Gu J."/>
            <person name="Xu M."/>
            <person name="Wu Y."/>
            <person name="Deng Y."/>
            <person name="Zhang C."/>
            <person name="Bonizzoni M."/>
            <person name="Dermauw W."/>
            <person name="Vontas J."/>
            <person name="Armbruster P."/>
            <person name="Huang X."/>
            <person name="Yang Y."/>
            <person name="Zhang H."/>
            <person name="He W."/>
            <person name="Peng H."/>
            <person name="Liu Y."/>
            <person name="Wu K."/>
            <person name="Chen J."/>
            <person name="Lirakis M."/>
            <person name="Topalis P."/>
            <person name="Van Leeuwen T."/>
            <person name="Hall A.B."/>
            <person name="Jiang X."/>
            <person name="Thorpe C."/>
            <person name="Mueller R.L."/>
            <person name="Sun C."/>
            <person name="Waterhouse R.M."/>
            <person name="Yan G."/>
            <person name="Tu Z.J."/>
            <person name="Fang X."/>
            <person name="James A.A."/>
        </authorList>
    </citation>
    <scope>NUCLEOTIDE SEQUENCE [LARGE SCALE GENOMIC DNA]</scope>
    <source>
        <strain evidence="13">Foshan</strain>
    </source>
</reference>
<feature type="domain" description="RRM" evidence="10">
    <location>
        <begin position="215"/>
        <end position="299"/>
    </location>
</feature>
<evidence type="ECO:0000256" key="4">
    <source>
        <dbReference type="ARBA" id="ARBA00022833"/>
    </source>
</evidence>
<evidence type="ECO:0000256" key="9">
    <source>
        <dbReference type="SAM" id="MobiDB-lite"/>
    </source>
</evidence>
<protein>
    <recommendedName>
        <fullName evidence="14">U2 snrnp splicing factor small subunit</fullName>
    </recommendedName>
</protein>
<keyword evidence="5 6" id="KW-0694">RNA-binding</keyword>
<keyword evidence="13" id="KW-1185">Reference proteome</keyword>
<dbReference type="GeneID" id="109622004"/>
<evidence type="ECO:0000256" key="7">
    <source>
        <dbReference type="PROSITE-ProRule" id="PRU00723"/>
    </source>
</evidence>
<accession>A0ABM1YG50</accession>
<evidence type="ECO:0000259" key="11">
    <source>
        <dbReference type="PROSITE" id="PS50103"/>
    </source>
</evidence>
<dbReference type="SMART" id="SM00356">
    <property type="entry name" value="ZnF_C3H1"/>
    <property type="match status" value="2"/>
</dbReference>
<proteinExistence type="predicted"/>
<dbReference type="InterPro" id="IPR012677">
    <property type="entry name" value="Nucleotide-bd_a/b_plait_sf"/>
</dbReference>
<feature type="domain" description="C3H1-type" evidence="11">
    <location>
        <begin position="161"/>
        <end position="189"/>
    </location>
</feature>
<dbReference type="RefSeq" id="XP_062707062.1">
    <property type="nucleotide sequence ID" value="XM_062851078.1"/>
</dbReference>
<feature type="compositionally biased region" description="Basic residues" evidence="9">
    <location>
        <begin position="421"/>
        <end position="471"/>
    </location>
</feature>
<keyword evidence="2" id="KW-0677">Repeat</keyword>
<evidence type="ECO:0000256" key="8">
    <source>
        <dbReference type="SAM" id="Coils"/>
    </source>
</evidence>
<evidence type="ECO:0000313" key="13">
    <source>
        <dbReference type="Proteomes" id="UP000069940"/>
    </source>
</evidence>
<keyword evidence="1 7" id="KW-0479">Metal-binding</keyword>
<feature type="compositionally biased region" description="Basic and acidic residues" evidence="9">
    <location>
        <begin position="408"/>
        <end position="420"/>
    </location>
</feature>
<dbReference type="PROSITE" id="PS50102">
    <property type="entry name" value="RRM"/>
    <property type="match status" value="1"/>
</dbReference>
<evidence type="ECO:0000256" key="2">
    <source>
        <dbReference type="ARBA" id="ARBA00022737"/>
    </source>
</evidence>
<evidence type="ECO:0000256" key="6">
    <source>
        <dbReference type="PROSITE-ProRule" id="PRU00176"/>
    </source>
</evidence>
<keyword evidence="4 7" id="KW-0862">Zinc</keyword>
<feature type="region of interest" description="Disordered" evidence="9">
    <location>
        <begin position="378"/>
        <end position="492"/>
    </location>
</feature>
<dbReference type="Gene3D" id="3.30.70.330">
    <property type="match status" value="1"/>
</dbReference>
<reference evidence="12" key="2">
    <citation type="submission" date="2025-05" db="UniProtKB">
        <authorList>
            <consortium name="EnsemblMetazoa"/>
        </authorList>
    </citation>
    <scope>IDENTIFICATION</scope>
    <source>
        <strain evidence="12">Foshan</strain>
    </source>
</reference>
<dbReference type="InterPro" id="IPR003954">
    <property type="entry name" value="RRM_euk-type"/>
</dbReference>
<dbReference type="SUPFAM" id="SSF54928">
    <property type="entry name" value="RNA-binding domain, RBD"/>
    <property type="match status" value="1"/>
</dbReference>
<dbReference type="InterPro" id="IPR000504">
    <property type="entry name" value="RRM_dom"/>
</dbReference>
<evidence type="ECO:0000256" key="3">
    <source>
        <dbReference type="ARBA" id="ARBA00022771"/>
    </source>
</evidence>
<dbReference type="PROSITE" id="PS50103">
    <property type="entry name" value="ZF_C3H1"/>
    <property type="match status" value="2"/>
</dbReference>
<feature type="coiled-coil region" evidence="8">
    <location>
        <begin position="43"/>
        <end position="142"/>
    </location>
</feature>
<feature type="zinc finger region" description="C3H1-type" evidence="7">
    <location>
        <begin position="161"/>
        <end position="189"/>
    </location>
</feature>
<keyword evidence="8" id="KW-0175">Coiled coil</keyword>
<dbReference type="SMART" id="SM00361">
    <property type="entry name" value="RRM_1"/>
    <property type="match status" value="1"/>
</dbReference>
<dbReference type="PANTHER" id="PTHR12620">
    <property type="entry name" value="U2 SNRNP AUXILIARY FACTOR, SMALL SUBUNIT"/>
    <property type="match status" value="1"/>
</dbReference>
<feature type="zinc finger region" description="C3H1-type" evidence="7">
    <location>
        <begin position="302"/>
        <end position="328"/>
    </location>
</feature>
<feature type="compositionally biased region" description="Basic and acidic residues" evidence="9">
    <location>
        <begin position="472"/>
        <end position="486"/>
    </location>
</feature>
<dbReference type="Pfam" id="PF00076">
    <property type="entry name" value="RRM_1"/>
    <property type="match status" value="1"/>
</dbReference>
<dbReference type="InterPro" id="IPR000571">
    <property type="entry name" value="Znf_CCCH"/>
</dbReference>
<organism evidence="12 13">
    <name type="scientific">Aedes albopictus</name>
    <name type="common">Asian tiger mosquito</name>
    <name type="synonym">Stegomyia albopicta</name>
    <dbReference type="NCBI Taxonomy" id="7160"/>
    <lineage>
        <taxon>Eukaryota</taxon>
        <taxon>Metazoa</taxon>
        <taxon>Ecdysozoa</taxon>
        <taxon>Arthropoda</taxon>
        <taxon>Hexapoda</taxon>
        <taxon>Insecta</taxon>
        <taxon>Pterygota</taxon>
        <taxon>Neoptera</taxon>
        <taxon>Endopterygota</taxon>
        <taxon>Diptera</taxon>
        <taxon>Nematocera</taxon>
        <taxon>Culicoidea</taxon>
        <taxon>Culicidae</taxon>
        <taxon>Culicinae</taxon>
        <taxon>Aedini</taxon>
        <taxon>Aedes</taxon>
        <taxon>Stegomyia</taxon>
    </lineage>
</organism>
<name>A0ABM1YG50_AEDAL</name>
<dbReference type="EnsemblMetazoa" id="AALFPA23_008816.R12049">
    <property type="protein sequence ID" value="AALFPA23_008816.P12049"/>
    <property type="gene ID" value="AALFPA23_008816"/>
</dbReference>
<evidence type="ECO:0000256" key="5">
    <source>
        <dbReference type="ARBA" id="ARBA00022884"/>
    </source>
</evidence>